<evidence type="ECO:0000313" key="1">
    <source>
        <dbReference type="EMBL" id="MBD2503727.1"/>
    </source>
</evidence>
<gene>
    <name evidence="1" type="ORF">H6G83_24480</name>
</gene>
<reference evidence="1 2" key="1">
    <citation type="journal article" date="2020" name="ISME J.">
        <title>Comparative genomics reveals insights into cyanobacterial evolution and habitat adaptation.</title>
        <authorList>
            <person name="Chen M.Y."/>
            <person name="Teng W.K."/>
            <person name="Zhao L."/>
            <person name="Hu C.X."/>
            <person name="Zhou Y.K."/>
            <person name="Han B.P."/>
            <person name="Song L.R."/>
            <person name="Shu W.S."/>
        </authorList>
    </citation>
    <scope>NUCLEOTIDE SEQUENCE [LARGE SCALE GENOMIC DNA]</scope>
    <source>
        <strain evidence="1 2">FACHB-119</strain>
    </source>
</reference>
<dbReference type="RefSeq" id="WP_190476756.1">
    <property type="nucleotide sequence ID" value="NZ_JACJSG010000039.1"/>
</dbReference>
<proteinExistence type="predicted"/>
<dbReference type="Proteomes" id="UP000661112">
    <property type="component" value="Unassembled WGS sequence"/>
</dbReference>
<name>A0ABR8D9X8_9NOST</name>
<dbReference type="EMBL" id="JACJSG010000039">
    <property type="protein sequence ID" value="MBD2503727.1"/>
    <property type="molecule type" value="Genomic_DNA"/>
</dbReference>
<keyword evidence="2" id="KW-1185">Reference proteome</keyword>
<comment type="caution">
    <text evidence="1">The sequence shown here is derived from an EMBL/GenBank/DDBJ whole genome shotgun (WGS) entry which is preliminary data.</text>
</comment>
<organism evidence="1 2">
    <name type="scientific">Anabaena azotica FACHB-119</name>
    <dbReference type="NCBI Taxonomy" id="947527"/>
    <lineage>
        <taxon>Bacteria</taxon>
        <taxon>Bacillati</taxon>
        <taxon>Cyanobacteriota</taxon>
        <taxon>Cyanophyceae</taxon>
        <taxon>Nostocales</taxon>
        <taxon>Nostocaceae</taxon>
        <taxon>Anabaena</taxon>
        <taxon>Anabaena azotica</taxon>
    </lineage>
</organism>
<evidence type="ECO:0000313" key="2">
    <source>
        <dbReference type="Proteomes" id="UP000661112"/>
    </source>
</evidence>
<sequence length="276" mass="30861">MAHNRYFKKHQLVIICFTACIVTLLAVSKPLAQEISQYLNEDVLMTNQSELPNNAQLYPFSSNQNRVIHLYADEFDFQSHLEFPSSVKTNPVKYAESITQDNQGAIDIILINEGNTTKYLFKVTSIPKQQCTSDATSSCQPRTAIQPARGNVADIQVVLSGSKLLPGTYSFGKDQAIPVEDFMINSRQLYSDSSHGKLGCQTWGVGAIAVKKAIYNVNDKLEYLEVSLFRVCEETAPFPPTLSQDNVLQAEVENIKKYTYHASWRCHLKVVAEGSL</sequence>
<protein>
    <submittedName>
        <fullName evidence="1">Uncharacterized protein</fullName>
    </submittedName>
</protein>
<accession>A0ABR8D9X8</accession>